<protein>
    <submittedName>
        <fullName evidence="7">CxxC motif-containing protein, DUF1111 family</fullName>
    </submittedName>
</protein>
<reference evidence="7 8" key="1">
    <citation type="submission" date="2016-10" db="EMBL/GenBank/DDBJ databases">
        <authorList>
            <person name="de Groot N.N."/>
        </authorList>
    </citation>
    <scope>NUCLEOTIDE SEQUENCE [LARGE SCALE GENOMIC DNA]</scope>
    <source>
        <strain evidence="7 8">MP1X4</strain>
    </source>
</reference>
<evidence type="ECO:0000256" key="1">
    <source>
        <dbReference type="ARBA" id="ARBA00022617"/>
    </source>
</evidence>
<feature type="transmembrane region" description="Helical" evidence="5">
    <location>
        <begin position="26"/>
        <end position="44"/>
    </location>
</feature>
<evidence type="ECO:0000259" key="6">
    <source>
        <dbReference type="PROSITE" id="PS51007"/>
    </source>
</evidence>
<evidence type="ECO:0000313" key="7">
    <source>
        <dbReference type="EMBL" id="SDT63566.1"/>
    </source>
</evidence>
<dbReference type="GO" id="GO:0009055">
    <property type="term" value="F:electron transfer activity"/>
    <property type="evidence" value="ECO:0007669"/>
    <property type="project" value="InterPro"/>
</dbReference>
<gene>
    <name evidence="7" type="ORF">SAMN05216490_4482</name>
</gene>
<keyword evidence="8" id="KW-1185">Reference proteome</keyword>
<dbReference type="Gene3D" id="1.10.760.10">
    <property type="entry name" value="Cytochrome c-like domain"/>
    <property type="match status" value="1"/>
</dbReference>
<dbReference type="GO" id="GO:0020037">
    <property type="term" value="F:heme binding"/>
    <property type="evidence" value="ECO:0007669"/>
    <property type="project" value="InterPro"/>
</dbReference>
<evidence type="ECO:0000256" key="4">
    <source>
        <dbReference type="PROSITE-ProRule" id="PRU00433"/>
    </source>
</evidence>
<accession>A0A1H2C0L5</accession>
<dbReference type="PROSITE" id="PS51007">
    <property type="entry name" value="CYTC"/>
    <property type="match status" value="1"/>
</dbReference>
<dbReference type="Pfam" id="PF06537">
    <property type="entry name" value="DHOR"/>
    <property type="match status" value="1"/>
</dbReference>
<proteinExistence type="predicted"/>
<evidence type="ECO:0000313" key="8">
    <source>
        <dbReference type="Proteomes" id="UP000199679"/>
    </source>
</evidence>
<dbReference type="EMBL" id="LT629740">
    <property type="protein sequence ID" value="SDT63566.1"/>
    <property type="molecule type" value="Genomic_DNA"/>
</dbReference>
<dbReference type="AlphaFoldDB" id="A0A1H2C0L5"/>
<dbReference type="GO" id="GO:0046872">
    <property type="term" value="F:metal ion binding"/>
    <property type="evidence" value="ECO:0007669"/>
    <property type="project" value="UniProtKB-KW"/>
</dbReference>
<evidence type="ECO:0000256" key="3">
    <source>
        <dbReference type="ARBA" id="ARBA00023004"/>
    </source>
</evidence>
<dbReference type="Proteomes" id="UP000199679">
    <property type="component" value="Chromosome I"/>
</dbReference>
<dbReference type="PANTHER" id="PTHR30600">
    <property type="entry name" value="CYTOCHROME C PEROXIDASE-RELATED"/>
    <property type="match status" value="1"/>
</dbReference>
<dbReference type="InterPro" id="IPR036909">
    <property type="entry name" value="Cyt_c-like_dom_sf"/>
</dbReference>
<evidence type="ECO:0000256" key="5">
    <source>
        <dbReference type="SAM" id="Phobius"/>
    </source>
</evidence>
<keyword evidence="2 4" id="KW-0479">Metal-binding</keyword>
<organism evidence="7 8">
    <name type="scientific">Mucilaginibacter mallensis</name>
    <dbReference type="NCBI Taxonomy" id="652787"/>
    <lineage>
        <taxon>Bacteria</taxon>
        <taxon>Pseudomonadati</taxon>
        <taxon>Bacteroidota</taxon>
        <taxon>Sphingobacteriia</taxon>
        <taxon>Sphingobacteriales</taxon>
        <taxon>Sphingobacteriaceae</taxon>
        <taxon>Mucilaginibacter</taxon>
    </lineage>
</organism>
<dbReference type="GO" id="GO:0004130">
    <property type="term" value="F:cytochrome-c peroxidase activity"/>
    <property type="evidence" value="ECO:0007669"/>
    <property type="project" value="TreeGrafter"/>
</dbReference>
<sequence>MYFCRVDTKANRLSIKYHPINSMKKLYIIISISIIVASVTVVTSCSKIIPGMINPLQGLCGPTDLTSAQTLLFSKGNDQFFGNRTTATGLGPYFVATSCGSCHSSDNRGHPFTILTRFGQTDSTGNKFLARGAPQLGTFCLPGYTPEQIPAGATSTKLIAPITGGVGYIEAVPDSAILAMAAANVNNPDGVRGHPNYNTIPSYVNPLPGAIARADGKYICRFGRKAAVYDLFQQTALAYNHDMGITSSYMPFNPYNYLDQTASTVPSIPEVDNDTFNSVVFYVQCLQTPLQRNAGDATVQAGLALFIKTGCENCHKQTLTTGYSPVDGLAYQTIHPFTDLLVHDMGPGLDDHYTEGNAKTSEWRTTPLWGLGLAPGVQGGSYYLLHDGRAHSIAQAIQMHGGEAAVSAARFSKLSSQDQNTIITFLKSL</sequence>
<dbReference type="InterPro" id="IPR009056">
    <property type="entry name" value="Cyt_c-like_dom"/>
</dbReference>
<feature type="domain" description="Cytochrome c" evidence="6">
    <location>
        <begin position="297"/>
        <end position="429"/>
    </location>
</feature>
<dbReference type="SUPFAM" id="SSF46626">
    <property type="entry name" value="Cytochrome c"/>
    <property type="match status" value="1"/>
</dbReference>
<keyword evidence="1 4" id="KW-0349">Heme</keyword>
<dbReference type="InterPro" id="IPR051395">
    <property type="entry name" value="Cytochrome_c_Peroxidase/MauG"/>
</dbReference>
<dbReference type="STRING" id="652787.SAMN05216490_4482"/>
<keyword evidence="5" id="KW-1133">Transmembrane helix</keyword>
<keyword evidence="5" id="KW-0472">Membrane</keyword>
<dbReference type="InterPro" id="IPR010538">
    <property type="entry name" value="DHOR"/>
</dbReference>
<name>A0A1H2C0L5_MUCMA</name>
<evidence type="ECO:0000256" key="2">
    <source>
        <dbReference type="ARBA" id="ARBA00022723"/>
    </source>
</evidence>
<keyword evidence="3 4" id="KW-0408">Iron</keyword>
<keyword evidence="5" id="KW-0812">Transmembrane</keyword>
<dbReference type="PANTHER" id="PTHR30600:SF4">
    <property type="entry name" value="CYTOCHROME C DOMAIN-CONTAINING PROTEIN"/>
    <property type="match status" value="1"/>
</dbReference>